<keyword evidence="3" id="KW-1185">Reference proteome</keyword>
<feature type="region of interest" description="Disordered" evidence="1">
    <location>
        <begin position="441"/>
        <end position="485"/>
    </location>
</feature>
<dbReference type="OrthoDB" id="5425558at2759"/>
<proteinExistence type="predicted"/>
<name>W7HRM3_9PEZI</name>
<feature type="compositionally biased region" description="Basic and acidic residues" evidence="1">
    <location>
        <begin position="442"/>
        <end position="454"/>
    </location>
</feature>
<reference evidence="2 3" key="1">
    <citation type="submission" date="2013-05" db="EMBL/GenBank/DDBJ databases">
        <title>Drechslerella stenobrocha genome reveals carnivorous origination and mechanical trapping mechanism of predatory fungi.</title>
        <authorList>
            <person name="Liu X."/>
            <person name="Zhang W."/>
            <person name="Liu K."/>
        </authorList>
    </citation>
    <scope>NUCLEOTIDE SEQUENCE [LARGE SCALE GENOMIC DNA]</scope>
    <source>
        <strain evidence="2 3">248</strain>
    </source>
</reference>
<accession>W7HRM3</accession>
<dbReference type="HOGENOM" id="CLU_361695_0_0_1"/>
<evidence type="ECO:0000256" key="1">
    <source>
        <dbReference type="SAM" id="MobiDB-lite"/>
    </source>
</evidence>
<dbReference type="AlphaFoldDB" id="W7HRM3"/>
<feature type="compositionally biased region" description="Basic and acidic residues" evidence="1">
    <location>
        <begin position="594"/>
        <end position="603"/>
    </location>
</feature>
<sequence>MDITVTGDIKTSKRPVNLPMEGGPTVDSISGSVLIFPDTTYSNPSIQSTFYNMGHDTPHFHHHHLPTSKNTSIAEKLLWHSQIRRTFLCQNPLCSRLMLDVQQGRVKHHTSIPCFNDTCVNNLPETKRYGSVTCQDAVKHRCLPDNLGRIGNHTPGIPGHMFLETGIILFQPELIISDDGITINSQGAQVVVASEASGSRPKLPQPPLGWNRISFVAVRRFPSIGEAKRYLKNEYNYNPIILAEHENTGVAYDLTSYERLNYYRLLLWNQLDLKTQRDCWAMNREQELRTRPFAAYNISRTLDSTLKLGRRPKQDQGNASGTPGVEDGTDGIREDGTIIGTGDPWVWDFVHGRLPVSSLPWHGDPAYMSFADRASYASAKGYRIKEPSVVVHSGTHAMRSSQAPRPTYFTPVAPLADLDWFLENERRLQAVDNRALCHKARCRSEPPQDSKATELHTQTPADSAFPPSAASSLDNKVRESETTPVRGSGIASDFKIGTYDKMLPKVFYRPVPGGMLREECIQITKPCLEVPILVHVRQTFVKTGGVKGSGKGGQASQEPGAASPIGHDSTLLETSDRLPDGLSLNEEAELEGSEIEKRNVADDRESDNEETQRDHEENIGVPSGEEMEAIEFVIDPPGSNARTLSTHTVPSSVQLTPIRNTYVPRARAGAGGKERNTTEEANVQSLIGGSPIVDDFETAWPISPPTEEQEKSEVIAVKKRRGRKKKADIADLPFTNEDMSQDAIDEDEAWDIAPILTRTKKAGRKKEVVTQKV</sequence>
<protein>
    <submittedName>
        <fullName evidence="2">Uncharacterized protein</fullName>
    </submittedName>
</protein>
<dbReference type="EMBL" id="KI966416">
    <property type="protein sequence ID" value="EWC46691.1"/>
    <property type="molecule type" value="Genomic_DNA"/>
</dbReference>
<evidence type="ECO:0000313" key="2">
    <source>
        <dbReference type="EMBL" id="EWC46691.1"/>
    </source>
</evidence>
<feature type="region of interest" description="Disordered" evidence="1">
    <location>
        <begin position="307"/>
        <end position="334"/>
    </location>
</feature>
<dbReference type="Proteomes" id="UP000024837">
    <property type="component" value="Unassembled WGS sequence"/>
</dbReference>
<feature type="region of interest" description="Disordered" evidence="1">
    <location>
        <begin position="544"/>
        <end position="626"/>
    </location>
</feature>
<gene>
    <name evidence="2" type="ORF">DRE_04178</name>
</gene>
<organism evidence="2 3">
    <name type="scientific">Drechslerella stenobrocha 248</name>
    <dbReference type="NCBI Taxonomy" id="1043628"/>
    <lineage>
        <taxon>Eukaryota</taxon>
        <taxon>Fungi</taxon>
        <taxon>Dikarya</taxon>
        <taxon>Ascomycota</taxon>
        <taxon>Pezizomycotina</taxon>
        <taxon>Orbiliomycetes</taxon>
        <taxon>Orbiliales</taxon>
        <taxon>Orbiliaceae</taxon>
        <taxon>Drechslerella</taxon>
    </lineage>
</organism>
<evidence type="ECO:0000313" key="3">
    <source>
        <dbReference type="Proteomes" id="UP000024837"/>
    </source>
</evidence>
<feature type="compositionally biased region" description="Low complexity" evidence="1">
    <location>
        <begin position="460"/>
        <end position="472"/>
    </location>
</feature>